<dbReference type="InterPro" id="IPR011010">
    <property type="entry name" value="DNA_brk_join_enz"/>
</dbReference>
<dbReference type="PROSITE" id="PS51900">
    <property type="entry name" value="CB"/>
    <property type="match status" value="1"/>
</dbReference>
<dbReference type="RefSeq" id="WP_236113738.1">
    <property type="nucleotide sequence ID" value="NZ_JAKGTI010000001.1"/>
</dbReference>
<dbReference type="Pfam" id="PF13356">
    <property type="entry name" value="Arm-DNA-bind_3"/>
    <property type="match status" value="1"/>
</dbReference>
<evidence type="ECO:0000259" key="6">
    <source>
        <dbReference type="PROSITE" id="PS51898"/>
    </source>
</evidence>
<evidence type="ECO:0000256" key="4">
    <source>
        <dbReference type="ARBA" id="ARBA00023172"/>
    </source>
</evidence>
<feature type="domain" description="Core-binding (CB)" evidence="7">
    <location>
        <begin position="95"/>
        <end position="177"/>
    </location>
</feature>
<dbReference type="Proteomes" id="UP001201217">
    <property type="component" value="Unassembled WGS sequence"/>
</dbReference>
<dbReference type="InterPro" id="IPR038488">
    <property type="entry name" value="Integrase_DNA-bd_sf"/>
</dbReference>
<keyword evidence="3 5" id="KW-0238">DNA-binding</keyword>
<gene>
    <name evidence="8" type="ORF">L1I42_06835</name>
</gene>
<dbReference type="Pfam" id="PF00589">
    <property type="entry name" value="Phage_integrase"/>
    <property type="match status" value="1"/>
</dbReference>
<evidence type="ECO:0000313" key="9">
    <source>
        <dbReference type="Proteomes" id="UP001201217"/>
    </source>
</evidence>
<dbReference type="InterPro" id="IPR050808">
    <property type="entry name" value="Phage_Integrase"/>
</dbReference>
<dbReference type="SUPFAM" id="SSF56349">
    <property type="entry name" value="DNA breaking-rejoining enzymes"/>
    <property type="match status" value="1"/>
</dbReference>
<dbReference type="InterPro" id="IPR025166">
    <property type="entry name" value="Integrase_DNA_bind_dom"/>
</dbReference>
<dbReference type="Gene3D" id="1.10.150.130">
    <property type="match status" value="1"/>
</dbReference>
<dbReference type="PANTHER" id="PTHR30629:SF2">
    <property type="entry name" value="PROPHAGE INTEGRASE INTS-RELATED"/>
    <property type="match status" value="1"/>
</dbReference>
<feature type="domain" description="Tyr recombinase" evidence="6">
    <location>
        <begin position="199"/>
        <end position="364"/>
    </location>
</feature>
<protein>
    <submittedName>
        <fullName evidence="8">Site-specific integrase</fullName>
    </submittedName>
</protein>
<dbReference type="PROSITE" id="PS51898">
    <property type="entry name" value="TYR_RECOMBINASE"/>
    <property type="match status" value="1"/>
</dbReference>
<keyword evidence="4" id="KW-0233">DNA recombination</keyword>
<sequence>MGKKDLTASNAQYAKPGDVLNDTVVRGLSLRVLKSRKSFYYFYRTKTGKQRRPFVGEYPAMTIPMARQAAREIMAQVVLGKDPVEEWEAARRDKFTVADLCTKYLDEYASVKNKKTTVENYRSMFRRHIAKSALGKTKVSAVEWEDIEALHARISRKTPVQANRVLAFLSKVFAKAERWRYRPQGTNPCQGVERNVERKRDRYLNHEEIAKLVSALQDPALVTPRMAATFWLLFLTGARRSEVAGRELLVDDGVIVLRDHKTDRYGRDRFIHVPSFVIELAKQNKLFGKKLPVPNRVTKAWVALRQKLGFEDVRLHDLRHSFASLALDLGYSLDQTGKQLGHSSTQTTAGYAHLMDRKSREMVEAVAKSVLVIDPA</sequence>
<accession>A0ABS9E9S8</accession>
<keyword evidence="2" id="KW-0229">DNA integration</keyword>
<keyword evidence="9" id="KW-1185">Reference proteome</keyword>
<proteinExistence type="inferred from homology"/>
<dbReference type="InterPro" id="IPR013762">
    <property type="entry name" value="Integrase-like_cat_sf"/>
</dbReference>
<dbReference type="InterPro" id="IPR010998">
    <property type="entry name" value="Integrase_recombinase_N"/>
</dbReference>
<evidence type="ECO:0000256" key="3">
    <source>
        <dbReference type="ARBA" id="ARBA00023125"/>
    </source>
</evidence>
<comment type="similarity">
    <text evidence="1">Belongs to the 'phage' integrase family.</text>
</comment>
<evidence type="ECO:0000256" key="2">
    <source>
        <dbReference type="ARBA" id="ARBA00022908"/>
    </source>
</evidence>
<evidence type="ECO:0000256" key="1">
    <source>
        <dbReference type="ARBA" id="ARBA00008857"/>
    </source>
</evidence>
<evidence type="ECO:0000256" key="5">
    <source>
        <dbReference type="PROSITE-ProRule" id="PRU01248"/>
    </source>
</evidence>
<reference evidence="8 9" key="1">
    <citation type="submission" date="2022-01" db="EMBL/GenBank/DDBJ databases">
        <title>Maritalea mediterranea sp. nov., isolated from marine plastic residues from the Malva-rosa beach (Valencia, Spain).</title>
        <authorList>
            <person name="Vidal-Verdu A."/>
            <person name="Molina-Menor E."/>
            <person name="Pascual J."/>
            <person name="Pereto J."/>
            <person name="Porcar M."/>
        </authorList>
    </citation>
    <scope>NUCLEOTIDE SEQUENCE [LARGE SCALE GENOMIC DNA]</scope>
    <source>
        <strain evidence="8 9">P4.10X</strain>
    </source>
</reference>
<dbReference type="PANTHER" id="PTHR30629">
    <property type="entry name" value="PROPHAGE INTEGRASE"/>
    <property type="match status" value="1"/>
</dbReference>
<dbReference type="Gene3D" id="3.30.160.390">
    <property type="entry name" value="Integrase, DNA-binding domain"/>
    <property type="match status" value="1"/>
</dbReference>
<dbReference type="InterPro" id="IPR002104">
    <property type="entry name" value="Integrase_catalytic"/>
</dbReference>
<dbReference type="InterPro" id="IPR044068">
    <property type="entry name" value="CB"/>
</dbReference>
<name>A0ABS9E9S8_9HYPH</name>
<organism evidence="8 9">
    <name type="scientific">Maritalea mediterranea</name>
    <dbReference type="NCBI Taxonomy" id="2909667"/>
    <lineage>
        <taxon>Bacteria</taxon>
        <taxon>Pseudomonadati</taxon>
        <taxon>Pseudomonadota</taxon>
        <taxon>Alphaproteobacteria</taxon>
        <taxon>Hyphomicrobiales</taxon>
        <taxon>Devosiaceae</taxon>
        <taxon>Maritalea</taxon>
    </lineage>
</organism>
<evidence type="ECO:0000313" key="8">
    <source>
        <dbReference type="EMBL" id="MCF4098206.1"/>
    </source>
</evidence>
<evidence type="ECO:0000259" key="7">
    <source>
        <dbReference type="PROSITE" id="PS51900"/>
    </source>
</evidence>
<dbReference type="CDD" id="cd00796">
    <property type="entry name" value="INT_Rci_Hp1_C"/>
    <property type="match status" value="1"/>
</dbReference>
<dbReference type="Gene3D" id="1.10.443.10">
    <property type="entry name" value="Intergrase catalytic core"/>
    <property type="match status" value="1"/>
</dbReference>
<comment type="caution">
    <text evidence="8">The sequence shown here is derived from an EMBL/GenBank/DDBJ whole genome shotgun (WGS) entry which is preliminary data.</text>
</comment>
<dbReference type="EMBL" id="JAKGTI010000001">
    <property type="protein sequence ID" value="MCF4098206.1"/>
    <property type="molecule type" value="Genomic_DNA"/>
</dbReference>